<protein>
    <submittedName>
        <fullName evidence="4">Fibronectin type III domain-containing protein</fullName>
    </submittedName>
</protein>
<dbReference type="InterPro" id="IPR003961">
    <property type="entry name" value="FN3_dom"/>
</dbReference>
<dbReference type="SMART" id="SM00060">
    <property type="entry name" value="FN3"/>
    <property type="match status" value="4"/>
</dbReference>
<organism evidence="4 5">
    <name type="scientific">[Eubacterium] siraeum</name>
    <dbReference type="NCBI Taxonomy" id="39492"/>
    <lineage>
        <taxon>Bacteria</taxon>
        <taxon>Bacillati</taxon>
        <taxon>Bacillota</taxon>
        <taxon>Clostridia</taxon>
        <taxon>Eubacteriales</taxon>
        <taxon>Oscillospiraceae</taxon>
        <taxon>Oscillospiraceae incertae sedis</taxon>
    </lineage>
</organism>
<gene>
    <name evidence="4" type="ORF">PNE09_06395</name>
</gene>
<feature type="domain" description="Fibronectin type-III" evidence="3">
    <location>
        <begin position="905"/>
        <end position="994"/>
    </location>
</feature>
<dbReference type="PROSITE" id="PS50853">
    <property type="entry name" value="FN3"/>
    <property type="match status" value="4"/>
</dbReference>
<evidence type="ECO:0000313" key="5">
    <source>
        <dbReference type="Proteomes" id="UP001210809"/>
    </source>
</evidence>
<name>A0AAW6D4C5_9FIRM</name>
<dbReference type="InterPro" id="IPR050991">
    <property type="entry name" value="ECM_Regulatory_Proteins"/>
</dbReference>
<sequence length="1179" mass="128623">MKLKRTAAAVVAAVMAFTAVATPLGDNIPALEEAFSAGAYYSVKDNFYPVTLTGDGAVDMVNVAVAQTGRKDDDDGWYPNREAWCADFVLDVARVAGQTGAVPDAPANAACGTFRNALVKAGAIEVETAQAGDLVFYCSTSGDTTYHVGIMKDSRYSVEGNALLNGVFQVVDNRDTMTYTTTKGLSIANGDIKRVFIRPNYSNSSNDIGEVGITASDLANKFNWLSTQYKDGEYWNQYNSAGLNGTGPNACPCEAKGYGFCANTRYYKDGCPCSCGYYTNDGVVQWQCFGYASKFFYLTFGVNANKSNIVYNLNEVYAGDIIRYNRHSIFVTKVVGDTITFTDCNYTGACKVRWNGTINKNSITAFEYRYHMSGNTIKDPWSTPVKDSTPPNLTSLGEEDWNRNGMGFFIKANATDNVGVTKIAFTVSANGRTKDYQANLEKNNTYGWQYISVSDFSNFLGTYSISCAAYDACGNKSNVRSMTVTLDKGTAPTVADKTIKEGTYCLRNGVGLNMDVSGGTDENKNPAVFYEHNGSAAQRMKFIYKGNGKYLIAPECSTTGKVIDVFRPTDGDMDIDWGDKIDLYQNDDDEAQEFYVVPVGNGDYVLELASKDNFVIGGKHTFSGANFYLQPYLNFAPSQRFRFTDASGNAVDVCNHSYKETRTEPTCTAGGKLTKVCKYCGKKVEETINAPGHSWSGWSTTTYPTCTAQGVEQRTCSRCSKAETRYITALGHNYSTEWTIDKQATCSAEGSKSKHCTRCSSVTEVTAIPKTVHSYKTTVVAPTLTSQGYTLHECTVCHYSYKDSYTSQITLPAVTGVKVKTQGSTSLTLAWDKNASASGYVVEQYKGGKWTQIAKTSSNATVTYTVNGLKADTTYTFRIKGYVVSGTTEYSGEYTRLAAKTRIANVGTFKGSTVSDSAVKLDWSKNDKATGYVIEQYKGGKWTALATTKNNTTLTFTVKGLASATVYSFRIKSFRKAGGKIEYSEYASLKAATSFGGVNSLTVKSYTASAITLAWSKNASANGYIIEQYKGGKWVQIAKTASNAVVSYTVSGLAADTTYTFRVRAYKTAAGKTIYSEYARLAAKTRIAKVASFRVTGTTISAFELSWNKNAKATGYIIEIYRGGKWTAIATTKNNTTLRFTMKGLARNTTYSFRIKAFRTLNGTTEFSEYSSLKAATRK</sequence>
<evidence type="ECO:0000256" key="2">
    <source>
        <dbReference type="SAM" id="SignalP"/>
    </source>
</evidence>
<dbReference type="PANTHER" id="PTHR46708">
    <property type="entry name" value="TENASCIN"/>
    <property type="match status" value="1"/>
</dbReference>
<feature type="signal peptide" evidence="2">
    <location>
        <begin position="1"/>
        <end position="21"/>
    </location>
</feature>
<dbReference type="SUPFAM" id="SSF50370">
    <property type="entry name" value="Ricin B-like lectins"/>
    <property type="match status" value="1"/>
</dbReference>
<dbReference type="InterPro" id="IPR013783">
    <property type="entry name" value="Ig-like_fold"/>
</dbReference>
<comment type="caution">
    <text evidence="4">The sequence shown here is derived from an EMBL/GenBank/DDBJ whole genome shotgun (WGS) entry which is preliminary data.</text>
</comment>
<dbReference type="SUPFAM" id="SSF49265">
    <property type="entry name" value="Fibronectin type III"/>
    <property type="match status" value="2"/>
</dbReference>
<dbReference type="Gene3D" id="2.80.10.50">
    <property type="match status" value="1"/>
</dbReference>
<evidence type="ECO:0000259" key="3">
    <source>
        <dbReference type="PROSITE" id="PS50853"/>
    </source>
</evidence>
<evidence type="ECO:0000256" key="1">
    <source>
        <dbReference type="ARBA" id="ARBA00022737"/>
    </source>
</evidence>
<dbReference type="CDD" id="cd00063">
    <property type="entry name" value="FN3"/>
    <property type="match status" value="4"/>
</dbReference>
<feature type="chain" id="PRO_5043521087" evidence="2">
    <location>
        <begin position="22"/>
        <end position="1179"/>
    </location>
</feature>
<dbReference type="Gene3D" id="2.60.40.10">
    <property type="entry name" value="Immunoglobulins"/>
    <property type="match status" value="5"/>
</dbReference>
<dbReference type="CDD" id="cd00161">
    <property type="entry name" value="beta-trefoil_Ricin-like"/>
    <property type="match status" value="1"/>
</dbReference>
<dbReference type="PANTHER" id="PTHR46708:SF2">
    <property type="entry name" value="FIBRONECTIN TYPE-III DOMAIN-CONTAINING PROTEIN"/>
    <property type="match status" value="1"/>
</dbReference>
<dbReference type="EMBL" id="JAQLXW010000007">
    <property type="protein sequence ID" value="MDB8003693.1"/>
    <property type="molecule type" value="Genomic_DNA"/>
</dbReference>
<reference evidence="4" key="1">
    <citation type="submission" date="2023-01" db="EMBL/GenBank/DDBJ databases">
        <title>Human gut microbiome strain richness.</title>
        <authorList>
            <person name="Chen-Liaw A."/>
        </authorList>
    </citation>
    <scope>NUCLEOTIDE SEQUENCE</scope>
    <source>
        <strain evidence="4">1001283st1_G1_1001283B150217_161031</strain>
    </source>
</reference>
<keyword evidence="2" id="KW-0732">Signal</keyword>
<evidence type="ECO:0000313" key="4">
    <source>
        <dbReference type="EMBL" id="MDB8003693.1"/>
    </source>
</evidence>
<proteinExistence type="predicted"/>
<feature type="domain" description="Fibronectin type-III" evidence="3">
    <location>
        <begin position="997"/>
        <end position="1088"/>
    </location>
</feature>
<keyword evidence="1" id="KW-0677">Repeat</keyword>
<dbReference type="AlphaFoldDB" id="A0AAW6D4C5"/>
<dbReference type="Proteomes" id="UP001210809">
    <property type="component" value="Unassembled WGS sequence"/>
</dbReference>
<accession>A0AAW6D4C5</accession>
<feature type="domain" description="Fibronectin type-III" evidence="3">
    <location>
        <begin position="813"/>
        <end position="901"/>
    </location>
</feature>
<feature type="domain" description="Fibronectin type-III" evidence="3">
    <location>
        <begin position="1089"/>
        <end position="1179"/>
    </location>
</feature>
<dbReference type="InterPro" id="IPR036116">
    <property type="entry name" value="FN3_sf"/>
</dbReference>
<dbReference type="InterPro" id="IPR035992">
    <property type="entry name" value="Ricin_B-like_lectins"/>
</dbReference>
<dbReference type="Pfam" id="PF00041">
    <property type="entry name" value="fn3"/>
    <property type="match status" value="4"/>
</dbReference>